<reference evidence="3" key="1">
    <citation type="journal article" date="2015" name="Nature">
        <title>Complex archaea that bridge the gap between prokaryotes and eukaryotes.</title>
        <authorList>
            <person name="Spang A."/>
            <person name="Saw J.H."/>
            <person name="Jorgensen S.L."/>
            <person name="Zaremba-Niedzwiedzka K."/>
            <person name="Martijn J."/>
            <person name="Lind A.E."/>
            <person name="van Eijk R."/>
            <person name="Schleper C."/>
            <person name="Guy L."/>
            <person name="Ettema T.J."/>
        </authorList>
    </citation>
    <scope>NUCLEOTIDE SEQUENCE</scope>
</reference>
<dbReference type="PANTHER" id="PTHR30627">
    <property type="entry name" value="PEPTIDOGLYCAN D,D-TRANSPEPTIDASE"/>
    <property type="match status" value="1"/>
</dbReference>
<dbReference type="Pfam" id="PF00905">
    <property type="entry name" value="Transpeptidase"/>
    <property type="match status" value="1"/>
</dbReference>
<dbReference type="GO" id="GO:0005886">
    <property type="term" value="C:plasma membrane"/>
    <property type="evidence" value="ECO:0007669"/>
    <property type="project" value="TreeGrafter"/>
</dbReference>
<dbReference type="InterPro" id="IPR012338">
    <property type="entry name" value="Beta-lactam/transpept-like"/>
</dbReference>
<accession>A0A0F9I0Y2</accession>
<sequence length="244" mass="26621">MGQKLGVDRLAKYAKAFGLGSLSGLNLDREAKGLVPTAAWKKRRTGIKWQGGETLSVAVGQGFNLVTPLQMGVLISMVANGGIRYQPSILKAIESADGKIITQHEPKILGRLSIKKQTLSIIRKALWKVVNTKKGTAWIARLNDIDISGKTGTAQVFSRKKTERKRKEKDIPARLKSHAWFVAFAPSDQPKIAIAVLVEHGGYGSSTASPIAREMIKTYLSKKESGESSKAQISKDQKVTLTRN</sequence>
<dbReference type="PANTHER" id="PTHR30627:SF2">
    <property type="entry name" value="PEPTIDOGLYCAN D,D-TRANSPEPTIDASE MRDA"/>
    <property type="match status" value="1"/>
</dbReference>
<dbReference type="EMBL" id="LAZR01013577">
    <property type="protein sequence ID" value="KKM21321.1"/>
    <property type="molecule type" value="Genomic_DNA"/>
</dbReference>
<dbReference type="GO" id="GO:0071555">
    <property type="term" value="P:cell wall organization"/>
    <property type="evidence" value="ECO:0007669"/>
    <property type="project" value="TreeGrafter"/>
</dbReference>
<dbReference type="Gene3D" id="3.40.710.10">
    <property type="entry name" value="DD-peptidase/beta-lactamase superfamily"/>
    <property type="match status" value="1"/>
</dbReference>
<dbReference type="AlphaFoldDB" id="A0A0F9I0Y2"/>
<organism evidence="3">
    <name type="scientific">marine sediment metagenome</name>
    <dbReference type="NCBI Taxonomy" id="412755"/>
    <lineage>
        <taxon>unclassified sequences</taxon>
        <taxon>metagenomes</taxon>
        <taxon>ecological metagenomes</taxon>
    </lineage>
</organism>
<feature type="region of interest" description="Disordered" evidence="1">
    <location>
        <begin position="224"/>
        <end position="244"/>
    </location>
</feature>
<dbReference type="GO" id="GO:0071972">
    <property type="term" value="F:peptidoglycan L,D-transpeptidase activity"/>
    <property type="evidence" value="ECO:0007669"/>
    <property type="project" value="TreeGrafter"/>
</dbReference>
<comment type="caution">
    <text evidence="3">The sequence shown here is derived from an EMBL/GenBank/DDBJ whole genome shotgun (WGS) entry which is preliminary data.</text>
</comment>
<dbReference type="InterPro" id="IPR001460">
    <property type="entry name" value="PCN-bd_Tpept"/>
</dbReference>
<dbReference type="InterPro" id="IPR050515">
    <property type="entry name" value="Beta-lactam/transpept"/>
</dbReference>
<evidence type="ECO:0000256" key="1">
    <source>
        <dbReference type="SAM" id="MobiDB-lite"/>
    </source>
</evidence>
<feature type="compositionally biased region" description="Basic and acidic residues" evidence="1">
    <location>
        <begin position="224"/>
        <end position="238"/>
    </location>
</feature>
<protein>
    <recommendedName>
        <fullName evidence="2">Penicillin-binding protein transpeptidase domain-containing protein</fullName>
    </recommendedName>
</protein>
<evidence type="ECO:0000313" key="3">
    <source>
        <dbReference type="EMBL" id="KKM21321.1"/>
    </source>
</evidence>
<name>A0A0F9I0Y2_9ZZZZ</name>
<gene>
    <name evidence="3" type="ORF">LCGC14_1636630</name>
</gene>
<proteinExistence type="predicted"/>
<feature type="domain" description="Penicillin-binding protein transpeptidase" evidence="2">
    <location>
        <begin position="2"/>
        <end position="216"/>
    </location>
</feature>
<dbReference type="GO" id="GO:0008658">
    <property type="term" value="F:penicillin binding"/>
    <property type="evidence" value="ECO:0007669"/>
    <property type="project" value="InterPro"/>
</dbReference>
<evidence type="ECO:0000259" key="2">
    <source>
        <dbReference type="Pfam" id="PF00905"/>
    </source>
</evidence>
<dbReference type="SUPFAM" id="SSF56601">
    <property type="entry name" value="beta-lactamase/transpeptidase-like"/>
    <property type="match status" value="1"/>
</dbReference>